<protein>
    <recommendedName>
        <fullName evidence="4">Cotton fiber protein</fullName>
    </recommendedName>
</protein>
<reference evidence="2 3" key="1">
    <citation type="journal article" date="2021" name="Commun. Biol.">
        <title>The genome of Shorea leprosula (Dipterocarpaceae) highlights the ecological relevance of drought in aseasonal tropical rainforests.</title>
        <authorList>
            <person name="Ng K.K.S."/>
            <person name="Kobayashi M.J."/>
            <person name="Fawcett J.A."/>
            <person name="Hatakeyama M."/>
            <person name="Paape T."/>
            <person name="Ng C.H."/>
            <person name="Ang C.C."/>
            <person name="Tnah L.H."/>
            <person name="Lee C.T."/>
            <person name="Nishiyama T."/>
            <person name="Sese J."/>
            <person name="O'Brien M.J."/>
            <person name="Copetti D."/>
            <person name="Mohd Noor M.I."/>
            <person name="Ong R.C."/>
            <person name="Putra M."/>
            <person name="Sireger I.Z."/>
            <person name="Indrioko S."/>
            <person name="Kosugi Y."/>
            <person name="Izuno A."/>
            <person name="Isagi Y."/>
            <person name="Lee S.L."/>
            <person name="Shimizu K.K."/>
        </authorList>
    </citation>
    <scope>NUCLEOTIDE SEQUENCE [LARGE SCALE GENOMIC DNA]</scope>
    <source>
        <strain evidence="2">214</strain>
    </source>
</reference>
<evidence type="ECO:0000256" key="1">
    <source>
        <dbReference type="SAM" id="MobiDB-lite"/>
    </source>
</evidence>
<dbReference type="Pfam" id="PF05553">
    <property type="entry name" value="DUF761"/>
    <property type="match status" value="1"/>
</dbReference>
<dbReference type="AlphaFoldDB" id="A0AAV5HU33"/>
<accession>A0AAV5HU33</accession>
<dbReference type="EMBL" id="BPVZ01000004">
    <property type="protein sequence ID" value="GKU90300.1"/>
    <property type="molecule type" value="Genomic_DNA"/>
</dbReference>
<dbReference type="PANTHER" id="PTHR33265">
    <property type="entry name" value="AVR9/CF-9 RAPIDLY ELICITED PROTEIN-RELATED"/>
    <property type="match status" value="1"/>
</dbReference>
<dbReference type="InterPro" id="IPR008480">
    <property type="entry name" value="DUF761_pln"/>
</dbReference>
<proteinExistence type="predicted"/>
<sequence length="152" mass="18080">MLHKFSTLLKLSIFLAKLRKPFIPKLIFLKKSSKLKRFKLLRHYNYGFKEEYEFSPSSTPLIYYRTRRFRSGSSRDMLSMPFLCRCFGGVKGRGEDADHALSWDWDALPPIPGELLEPSDKEEEDEDSVDQRAEKFIQRFYEEIRMQKQESI</sequence>
<dbReference type="Proteomes" id="UP001054252">
    <property type="component" value="Unassembled WGS sequence"/>
</dbReference>
<organism evidence="2 3">
    <name type="scientific">Rubroshorea leprosula</name>
    <dbReference type="NCBI Taxonomy" id="152421"/>
    <lineage>
        <taxon>Eukaryota</taxon>
        <taxon>Viridiplantae</taxon>
        <taxon>Streptophyta</taxon>
        <taxon>Embryophyta</taxon>
        <taxon>Tracheophyta</taxon>
        <taxon>Spermatophyta</taxon>
        <taxon>Magnoliopsida</taxon>
        <taxon>eudicotyledons</taxon>
        <taxon>Gunneridae</taxon>
        <taxon>Pentapetalae</taxon>
        <taxon>rosids</taxon>
        <taxon>malvids</taxon>
        <taxon>Malvales</taxon>
        <taxon>Dipterocarpaceae</taxon>
        <taxon>Rubroshorea</taxon>
    </lineage>
</organism>
<evidence type="ECO:0008006" key="4">
    <source>
        <dbReference type="Google" id="ProtNLM"/>
    </source>
</evidence>
<evidence type="ECO:0000313" key="2">
    <source>
        <dbReference type="EMBL" id="GKU90300.1"/>
    </source>
</evidence>
<dbReference type="PANTHER" id="PTHR33265:SF10">
    <property type="entry name" value="OS01G0133200 PROTEIN"/>
    <property type="match status" value="1"/>
</dbReference>
<comment type="caution">
    <text evidence="2">The sequence shown here is derived from an EMBL/GenBank/DDBJ whole genome shotgun (WGS) entry which is preliminary data.</text>
</comment>
<name>A0AAV5HU33_9ROSI</name>
<evidence type="ECO:0000313" key="3">
    <source>
        <dbReference type="Proteomes" id="UP001054252"/>
    </source>
</evidence>
<feature type="region of interest" description="Disordered" evidence="1">
    <location>
        <begin position="110"/>
        <end position="131"/>
    </location>
</feature>
<keyword evidence="3" id="KW-1185">Reference proteome</keyword>
<gene>
    <name evidence="2" type="ORF">SLEP1_g4306</name>
</gene>